<keyword evidence="2" id="KW-0472">Membrane</keyword>
<dbReference type="Pfam" id="PF09835">
    <property type="entry name" value="DUF2062"/>
    <property type="match status" value="1"/>
</dbReference>
<dbReference type="PANTHER" id="PTHR40547">
    <property type="entry name" value="SLL0298 PROTEIN"/>
    <property type="match status" value="1"/>
</dbReference>
<feature type="transmembrane region" description="Helical" evidence="2">
    <location>
        <begin position="127"/>
        <end position="146"/>
    </location>
</feature>
<organism evidence="4 5">
    <name type="scientific">Alcanivorax jadensis T9</name>
    <dbReference type="NCBI Taxonomy" id="1177181"/>
    <lineage>
        <taxon>Bacteria</taxon>
        <taxon>Pseudomonadati</taxon>
        <taxon>Pseudomonadota</taxon>
        <taxon>Gammaproteobacteria</taxon>
        <taxon>Oceanospirillales</taxon>
        <taxon>Alcanivoracaceae</taxon>
        <taxon>Alcanivorax</taxon>
    </lineage>
</organism>
<evidence type="ECO:0000313" key="4">
    <source>
        <dbReference type="EMBL" id="KGD61340.1"/>
    </source>
</evidence>
<dbReference type="EMBL" id="ARXU01000005">
    <property type="protein sequence ID" value="KGD61340.1"/>
    <property type="molecule type" value="Genomic_DNA"/>
</dbReference>
<feature type="domain" description="DUF2062" evidence="3">
    <location>
        <begin position="23"/>
        <end position="158"/>
    </location>
</feature>
<feature type="compositionally biased region" description="Acidic residues" evidence="1">
    <location>
        <begin position="180"/>
        <end position="191"/>
    </location>
</feature>
<protein>
    <recommendedName>
        <fullName evidence="3">DUF2062 domain-containing protein</fullName>
    </recommendedName>
</protein>
<keyword evidence="5" id="KW-1185">Reference proteome</keyword>
<evidence type="ECO:0000256" key="2">
    <source>
        <dbReference type="SAM" id="Phobius"/>
    </source>
</evidence>
<feature type="region of interest" description="Disordered" evidence="1">
    <location>
        <begin position="171"/>
        <end position="191"/>
    </location>
</feature>
<reference evidence="4 5" key="1">
    <citation type="submission" date="2012-09" db="EMBL/GenBank/DDBJ databases">
        <title>Genome Sequence of alkane-degrading Bacterium Alcanivorax jadensis T9.</title>
        <authorList>
            <person name="Lai Q."/>
            <person name="Shao Z."/>
        </authorList>
    </citation>
    <scope>NUCLEOTIDE SEQUENCE [LARGE SCALE GENOMIC DNA]</scope>
    <source>
        <strain evidence="4 5">T9</strain>
    </source>
</reference>
<name>A0ABR4WDC0_9GAMM</name>
<dbReference type="PANTHER" id="PTHR40547:SF1">
    <property type="entry name" value="SLL0298 PROTEIN"/>
    <property type="match status" value="1"/>
</dbReference>
<evidence type="ECO:0000259" key="3">
    <source>
        <dbReference type="Pfam" id="PF09835"/>
    </source>
</evidence>
<feature type="transmembrane region" description="Helical" evidence="2">
    <location>
        <begin position="75"/>
        <end position="98"/>
    </location>
</feature>
<feature type="transmembrane region" description="Helical" evidence="2">
    <location>
        <begin position="46"/>
        <end position="68"/>
    </location>
</feature>
<dbReference type="RefSeq" id="WP_035247293.1">
    <property type="nucleotide sequence ID" value="NZ_ARXU01000005.1"/>
</dbReference>
<comment type="caution">
    <text evidence="4">The sequence shown here is derived from an EMBL/GenBank/DDBJ whole genome shotgun (WGS) entry which is preliminary data.</text>
</comment>
<proteinExistence type="predicted"/>
<dbReference type="Proteomes" id="UP000029443">
    <property type="component" value="Unassembled WGS sequence"/>
</dbReference>
<gene>
    <name evidence="4" type="ORF">T9A_01789</name>
</gene>
<accession>A0ABR4WDC0</accession>
<evidence type="ECO:0000256" key="1">
    <source>
        <dbReference type="SAM" id="MobiDB-lite"/>
    </source>
</evidence>
<keyword evidence="2" id="KW-0812">Transmembrane</keyword>
<sequence>MPKRIFRKYLPKPDRLREHKALSFLGEVLADPNLWHINRRSLAGAAFIGVFTALLPIPLQMGLAALLAVRFHCNLPLSVVLVWISNPVTYVPIFYFTYRIGAWMLGMPHHSGEGITVAWFVEQLVPLWLGSTLCAVVFGGLAYAAVKVAWRLAVVRSWNLRAHRRARVLRREARKQEEQEAKEDDDSEPPQ</sequence>
<dbReference type="InterPro" id="IPR018639">
    <property type="entry name" value="DUF2062"/>
</dbReference>
<keyword evidence="2" id="KW-1133">Transmembrane helix</keyword>
<evidence type="ECO:0000313" key="5">
    <source>
        <dbReference type="Proteomes" id="UP000029443"/>
    </source>
</evidence>